<evidence type="ECO:0000313" key="5">
    <source>
        <dbReference type="Proteomes" id="UP000192599"/>
    </source>
</evidence>
<evidence type="ECO:0000256" key="1">
    <source>
        <dbReference type="SAM" id="Phobius"/>
    </source>
</evidence>
<dbReference type="Gene3D" id="3.40.30.10">
    <property type="entry name" value="Glutaredoxin"/>
    <property type="match status" value="1"/>
</dbReference>
<dbReference type="RefSeq" id="WP_081560528.1">
    <property type="nucleotide sequence ID" value="NZ_CP099556.1"/>
</dbReference>
<accession>A0A1V9VCR6</accession>
<organism evidence="3 5">
    <name type="scientific">Aliarcobacter cryaerophilus</name>
    <dbReference type="NCBI Taxonomy" id="28198"/>
    <lineage>
        <taxon>Bacteria</taxon>
        <taxon>Pseudomonadati</taxon>
        <taxon>Campylobacterota</taxon>
        <taxon>Epsilonproteobacteria</taxon>
        <taxon>Campylobacterales</taxon>
        <taxon>Arcobacteraceae</taxon>
        <taxon>Aliarcobacter</taxon>
    </lineage>
</organism>
<dbReference type="InterPro" id="IPR036249">
    <property type="entry name" value="Thioredoxin-like_sf"/>
</dbReference>
<evidence type="ECO:0000313" key="4">
    <source>
        <dbReference type="EMBL" id="UYF42311.1"/>
    </source>
</evidence>
<evidence type="ECO:0000313" key="3">
    <source>
        <dbReference type="EMBL" id="OQR41669.1"/>
    </source>
</evidence>
<proteinExistence type="predicted"/>
<keyword evidence="1" id="KW-0472">Membrane</keyword>
<dbReference type="Pfam" id="PF13462">
    <property type="entry name" value="Thioredoxin_4"/>
    <property type="match status" value="1"/>
</dbReference>
<feature type="transmembrane region" description="Helical" evidence="1">
    <location>
        <begin position="6"/>
        <end position="25"/>
    </location>
</feature>
<dbReference type="AlphaFoldDB" id="A0A1V9VCR6"/>
<reference evidence="4" key="2">
    <citation type="journal article" date="2022" name="Front. Microbiol.">
        <title>Species classification and novel plasmid identifications in Arcobacter cryaerophilus and Arcobacter cryaerophilus-like organisms.</title>
        <authorList>
            <person name="Zhou G."/>
            <person name="Wang M."/>
            <person name="Wang H."/>
            <person name="Chen X."/>
            <person name="Gu Y."/>
            <person name="Shao Z."/>
            <person name="Zhang J."/>
            <person name="Zhang M."/>
        </authorList>
    </citation>
    <scope>NUCLEOTIDE SEQUENCE</scope>
    <source>
        <strain evidence="4">ICDCAC48</strain>
    </source>
</reference>
<reference evidence="3 5" key="1">
    <citation type="submission" date="2017-04" db="EMBL/GenBank/DDBJ databases">
        <title>Accumulation and expression of multiple antibiotic resistance genes in Arcobacter cryaerophilus that thrives in sewage.</title>
        <authorList>
            <person name="Millar J.A."/>
            <person name="Raghavan R."/>
        </authorList>
    </citation>
    <scope>NUCLEOTIDE SEQUENCE [LARGE SCALE GENOMIC DNA]</scope>
    <source>
        <strain evidence="3 5">AZT-1</strain>
    </source>
</reference>
<dbReference type="EMBL" id="LNTC01000036">
    <property type="protein sequence ID" value="OQR41669.1"/>
    <property type="molecule type" value="Genomic_DNA"/>
</dbReference>
<name>A0A1V9VCR6_9BACT</name>
<dbReference type="InterPro" id="IPR012336">
    <property type="entry name" value="Thioredoxin-like_fold"/>
</dbReference>
<dbReference type="EMBL" id="CP099556">
    <property type="protein sequence ID" value="UYF42311.1"/>
    <property type="molecule type" value="Genomic_DNA"/>
</dbReference>
<protein>
    <submittedName>
        <fullName evidence="3">Disulfide bond formation protein DsbA</fullName>
    </submittedName>
    <submittedName>
        <fullName evidence="4">DsbA family protein</fullName>
    </submittedName>
</protein>
<sequence>MQNKVLVLGSLVLVLLLFIGFSFFYKSEQKVEQVATTPNINELLLRDYSYKMGDNQKNISVVEFLDPECESCAIYSEVVKKLYKEYYKDIQIVVKYLDNHKNSRLTIQMLEAARVQGKYEDVLNMMFEKHSLWASHYSSVDKPELLWQFLKEIPNLDIEKLKVDMNNPKIDEIIAQDRADATALGVRGTPTLFVNGVLLNSLSQKALFDLVEKEIYK</sequence>
<evidence type="ECO:0000259" key="2">
    <source>
        <dbReference type="Pfam" id="PF13462"/>
    </source>
</evidence>
<keyword evidence="1" id="KW-0812">Transmembrane</keyword>
<feature type="domain" description="Thioredoxin-like fold" evidence="2">
    <location>
        <begin position="52"/>
        <end position="212"/>
    </location>
</feature>
<gene>
    <name evidence="3" type="ORF">AS859_04325</name>
    <name evidence="4" type="ORF">NGX11_05230</name>
</gene>
<keyword evidence="1" id="KW-1133">Transmembrane helix</keyword>
<dbReference type="Proteomes" id="UP000192599">
    <property type="component" value="Unassembled WGS sequence"/>
</dbReference>
<dbReference type="SUPFAM" id="SSF52833">
    <property type="entry name" value="Thioredoxin-like"/>
    <property type="match status" value="1"/>
</dbReference>
<dbReference type="Proteomes" id="UP001164100">
    <property type="component" value="Chromosome"/>
</dbReference>